<gene>
    <name evidence="4" type="ORF">J7T54_006251</name>
</gene>
<reference evidence="4" key="1">
    <citation type="journal article" date="2021" name="J Fungi (Basel)">
        <title>Genomic and Metabolomic Analyses of the Marine Fungus Emericellopsis cladophorae: Insights into Saltwater Adaptability Mechanisms and Its Biosynthetic Potential.</title>
        <authorList>
            <person name="Goncalves M.F.M."/>
            <person name="Hilario S."/>
            <person name="Van de Peer Y."/>
            <person name="Esteves A.C."/>
            <person name="Alves A."/>
        </authorList>
    </citation>
    <scope>NUCLEOTIDE SEQUENCE</scope>
    <source>
        <strain evidence="4">MUM 19.33</strain>
    </source>
</reference>
<organism evidence="4 5">
    <name type="scientific">Emericellopsis cladophorae</name>
    <dbReference type="NCBI Taxonomy" id="2686198"/>
    <lineage>
        <taxon>Eukaryota</taxon>
        <taxon>Fungi</taxon>
        <taxon>Dikarya</taxon>
        <taxon>Ascomycota</taxon>
        <taxon>Pezizomycotina</taxon>
        <taxon>Sordariomycetes</taxon>
        <taxon>Hypocreomycetidae</taxon>
        <taxon>Hypocreales</taxon>
        <taxon>Bionectriaceae</taxon>
        <taxon>Emericellopsis</taxon>
    </lineage>
</organism>
<feature type="compositionally biased region" description="Polar residues" evidence="1">
    <location>
        <begin position="1"/>
        <end position="12"/>
    </location>
</feature>
<keyword evidence="2" id="KW-0472">Membrane</keyword>
<evidence type="ECO:0000313" key="4">
    <source>
        <dbReference type="EMBL" id="KAI6785912.1"/>
    </source>
</evidence>
<feature type="domain" description="Bacteriophage T5 Orf172 DNA-binding" evidence="3">
    <location>
        <begin position="117"/>
        <end position="205"/>
    </location>
</feature>
<dbReference type="SMART" id="SM00974">
    <property type="entry name" value="T5orf172"/>
    <property type="match status" value="1"/>
</dbReference>
<dbReference type="GeneID" id="75832729"/>
<reference evidence="4" key="2">
    <citation type="submission" date="2022-07" db="EMBL/GenBank/DDBJ databases">
        <authorList>
            <person name="Goncalves M.F.M."/>
            <person name="Hilario S."/>
            <person name="Van De Peer Y."/>
            <person name="Esteves A.C."/>
            <person name="Alves A."/>
        </authorList>
    </citation>
    <scope>NUCLEOTIDE SEQUENCE</scope>
    <source>
        <strain evidence="4">MUM 19.33</strain>
    </source>
</reference>
<dbReference type="EMBL" id="JAGIXG020000001">
    <property type="protein sequence ID" value="KAI6785912.1"/>
    <property type="molecule type" value="Genomic_DNA"/>
</dbReference>
<evidence type="ECO:0000259" key="3">
    <source>
        <dbReference type="SMART" id="SM00974"/>
    </source>
</evidence>
<keyword evidence="2" id="KW-0812">Transmembrane</keyword>
<dbReference type="PANTHER" id="PTHR28094">
    <property type="entry name" value="MEIOTICALLY UP-REGULATED GENE 113 PROTEIN"/>
    <property type="match status" value="1"/>
</dbReference>
<dbReference type="InterPro" id="IPR018306">
    <property type="entry name" value="Phage_T5_Orf172_DNA-bd"/>
</dbReference>
<dbReference type="RefSeq" id="XP_051366768.1">
    <property type="nucleotide sequence ID" value="XM_051505457.1"/>
</dbReference>
<feature type="region of interest" description="Disordered" evidence="1">
    <location>
        <begin position="1"/>
        <end position="83"/>
    </location>
</feature>
<keyword evidence="2" id="KW-1133">Transmembrane helix</keyword>
<protein>
    <recommendedName>
        <fullName evidence="3">Bacteriophage T5 Orf172 DNA-binding domain-containing protein</fullName>
    </recommendedName>
</protein>
<evidence type="ECO:0000256" key="2">
    <source>
        <dbReference type="SAM" id="Phobius"/>
    </source>
</evidence>
<dbReference type="Pfam" id="PF10544">
    <property type="entry name" value="T5orf172"/>
    <property type="match status" value="1"/>
</dbReference>
<dbReference type="OrthoDB" id="5154130at2759"/>
<evidence type="ECO:0000256" key="1">
    <source>
        <dbReference type="SAM" id="MobiDB-lite"/>
    </source>
</evidence>
<feature type="transmembrane region" description="Helical" evidence="2">
    <location>
        <begin position="289"/>
        <end position="307"/>
    </location>
</feature>
<dbReference type="InterPro" id="IPR053006">
    <property type="entry name" value="Meiosis_regulatory"/>
</dbReference>
<dbReference type="AlphaFoldDB" id="A0A9Q0BHC1"/>
<sequence>MTTKRTTGSSDNPIIIDDATPNTTPDILPVDDPDAYSDMDLNATPDTTPGTTPGTTPRTTSGITPAATPDADPTVSGRLEASPVVDGRVADLIRKPLDKTDLDNDSKKKKNYLYPVVGTESLVKIGWSQDAKERESQLKRKCGLRFGDILNPDQPPIKLYERVEKLAHTEFQDQRRKYDCRCGTKDHKEYFYVPAEVAVNATQRWTAFCERGPWDERGNLLPFWEQRLGHYQKTEGSVDWDEFVDATFWDHVLFNVPEASVRMWAQRWPIVCLIQTVYLFYMTYPSQKVAVICMVVIFTIVAELLFAESRFIRGCCKPCVAAWRTTKSKASKHRASVGAEVVD</sequence>
<dbReference type="Proteomes" id="UP001055219">
    <property type="component" value="Unassembled WGS sequence"/>
</dbReference>
<proteinExistence type="predicted"/>
<evidence type="ECO:0000313" key="5">
    <source>
        <dbReference type="Proteomes" id="UP001055219"/>
    </source>
</evidence>
<accession>A0A9Q0BHC1</accession>
<comment type="caution">
    <text evidence="4">The sequence shown here is derived from an EMBL/GenBank/DDBJ whole genome shotgun (WGS) entry which is preliminary data.</text>
</comment>
<dbReference type="PANTHER" id="PTHR28094:SF1">
    <property type="entry name" value="MEIOTICALLY UP-REGULATED GENE 113 PROTEIN"/>
    <property type="match status" value="1"/>
</dbReference>
<keyword evidence="5" id="KW-1185">Reference proteome</keyword>
<name>A0A9Q0BHC1_9HYPO</name>
<feature type="compositionally biased region" description="Low complexity" evidence="1">
    <location>
        <begin position="44"/>
        <end position="65"/>
    </location>
</feature>